<dbReference type="GO" id="GO:0016758">
    <property type="term" value="F:hexosyltransferase activity"/>
    <property type="evidence" value="ECO:0007669"/>
    <property type="project" value="UniProtKB-ARBA"/>
</dbReference>
<dbReference type="SUPFAM" id="SSF53448">
    <property type="entry name" value="Nucleotide-diphospho-sugar transferases"/>
    <property type="match status" value="1"/>
</dbReference>
<feature type="domain" description="Glycosyltransferase 2-like" evidence="1">
    <location>
        <begin position="9"/>
        <end position="177"/>
    </location>
</feature>
<comment type="caution">
    <text evidence="2">The sequence shown here is derived from an EMBL/GenBank/DDBJ whole genome shotgun (WGS) entry which is preliminary data.</text>
</comment>
<gene>
    <name evidence="2" type="ORF">BCS92_07470</name>
    <name evidence="3" type="ORF">FC057_21090</name>
</gene>
<dbReference type="InterPro" id="IPR029044">
    <property type="entry name" value="Nucleotide-diphossugar_trans"/>
</dbReference>
<dbReference type="EMBL" id="SYVV01000039">
    <property type="protein sequence ID" value="TKG28692.1"/>
    <property type="molecule type" value="Genomic_DNA"/>
</dbReference>
<reference evidence="4" key="1">
    <citation type="submission" date="2016-07" db="EMBL/GenBank/DDBJ databases">
        <title>Nontailed viruses are major unrecognized killers of bacteria in the ocean.</title>
        <authorList>
            <person name="Kauffman K."/>
            <person name="Hussain F."/>
            <person name="Yang J."/>
            <person name="Arevalo P."/>
            <person name="Brown J."/>
            <person name="Cutler M."/>
            <person name="Kelly L."/>
            <person name="Polz M.F."/>
        </authorList>
    </citation>
    <scope>NUCLEOTIDE SEQUENCE [LARGE SCALE GENOMIC DNA]</scope>
    <source>
        <strain evidence="4">10N.222.48.A2</strain>
    </source>
</reference>
<dbReference type="EMBL" id="MDBP01000031">
    <property type="protein sequence ID" value="PMP16971.1"/>
    <property type="molecule type" value="Genomic_DNA"/>
</dbReference>
<evidence type="ECO:0000313" key="2">
    <source>
        <dbReference type="EMBL" id="PMP16971.1"/>
    </source>
</evidence>
<dbReference type="InterPro" id="IPR001173">
    <property type="entry name" value="Glyco_trans_2-like"/>
</dbReference>
<evidence type="ECO:0000313" key="4">
    <source>
        <dbReference type="Proteomes" id="UP000235579"/>
    </source>
</evidence>
<sequence length="396" mass="47041">MNNPPLVIVWMCTYNHIDYIEQAVESVMSQKTTFTFKLILLDDCSIDGTRDKCFDLRRRYGSKLELILPEKNTGGKSVIDDLYPRCLNSGAKYIALCEGDDYWTDENKLQKQFEMLEKLPDHAGCSHNTKVIKNQSKSDNEYIVNQSIKNTFTIDDFTKGLAYFHTSSMLYRINMMKKIDFDFFRENPGDWLLLTLMSELGPIHYIDESMSSYRIHKNGEWSRLSKLFQLKKNLESIVRYNRGFRQRYEQNYMPLYIRSSLCEYKNYKQEIIENLNVFEYNELLKLVEYFYEHNQSSEKRINENSEVIQSLQLSIGYQQDEIDLLKSKIKGKEDFIEVMQKKLEVKNYEIRAINDQVIEMKAINNQLLERLDRPTFLNKLSRLFINIYKRCLAIFS</sequence>
<dbReference type="Pfam" id="PF00535">
    <property type="entry name" value="Glycos_transf_2"/>
    <property type="match status" value="1"/>
</dbReference>
<dbReference type="AlphaFoldDB" id="A0A2N7NMA1"/>
<accession>A0A2N7NMA1</accession>
<dbReference type="Gene3D" id="3.90.550.10">
    <property type="entry name" value="Spore Coat Polysaccharide Biosynthesis Protein SpsA, Chain A"/>
    <property type="match status" value="1"/>
</dbReference>
<name>A0A2N7NMA1_9VIBR</name>
<evidence type="ECO:0000259" key="1">
    <source>
        <dbReference type="Pfam" id="PF00535"/>
    </source>
</evidence>
<reference evidence="2" key="3">
    <citation type="journal article" date="2018" name="Nature">
        <title>A major lineage of non-tailed dsDNA viruses as unrecognized killers of marine bacteria.</title>
        <authorList>
            <person name="Kauffman K.M."/>
            <person name="Hussain F.A."/>
            <person name="Yang J."/>
            <person name="Arevalo P."/>
            <person name="Brown J.M."/>
            <person name="Chang W.K."/>
            <person name="VanInsberghe D."/>
            <person name="Elsherbini J."/>
            <person name="Sharma R.S."/>
            <person name="Cutler M.B."/>
            <person name="Kelly L."/>
            <person name="Polz M.F."/>
        </authorList>
    </citation>
    <scope>NUCLEOTIDE SEQUENCE</scope>
    <source>
        <strain evidence="2">10N.222.48.A2</strain>
    </source>
</reference>
<organism evidence="2 4">
    <name type="scientific">Vibrio tasmaniensis</name>
    <dbReference type="NCBI Taxonomy" id="212663"/>
    <lineage>
        <taxon>Bacteria</taxon>
        <taxon>Pseudomonadati</taxon>
        <taxon>Pseudomonadota</taxon>
        <taxon>Gammaproteobacteria</taxon>
        <taxon>Vibrionales</taxon>
        <taxon>Vibrionaceae</taxon>
        <taxon>Vibrio</taxon>
    </lineage>
</organism>
<evidence type="ECO:0000313" key="5">
    <source>
        <dbReference type="Proteomes" id="UP000308018"/>
    </source>
</evidence>
<dbReference type="RefSeq" id="WP_102257562.1">
    <property type="nucleotide sequence ID" value="NZ_MDBP01000031.1"/>
</dbReference>
<evidence type="ECO:0000313" key="3">
    <source>
        <dbReference type="EMBL" id="TKG28692.1"/>
    </source>
</evidence>
<dbReference type="PANTHER" id="PTHR22916:SF3">
    <property type="entry name" value="UDP-GLCNAC:BETAGAL BETA-1,3-N-ACETYLGLUCOSAMINYLTRANSFERASE-LIKE PROTEIN 1"/>
    <property type="match status" value="1"/>
</dbReference>
<protein>
    <submittedName>
        <fullName evidence="3">Glycosyltransferase</fullName>
    </submittedName>
</protein>
<dbReference type="Proteomes" id="UP000308018">
    <property type="component" value="Unassembled WGS sequence"/>
</dbReference>
<proteinExistence type="predicted"/>
<reference evidence="3 5" key="4">
    <citation type="submission" date="2019-04" db="EMBL/GenBank/DDBJ databases">
        <title>A reverse ecology approach based on a biological definition of microbial populations.</title>
        <authorList>
            <person name="Arevalo P."/>
            <person name="Vaninsberghe D."/>
            <person name="Elsherbini J."/>
            <person name="Gore J."/>
            <person name="Polz M."/>
        </authorList>
    </citation>
    <scope>NUCLEOTIDE SEQUENCE [LARGE SCALE GENOMIC DNA]</scope>
    <source>
        <strain evidence="3 5">10N.222.45.A8</strain>
    </source>
</reference>
<dbReference type="Proteomes" id="UP000235579">
    <property type="component" value="Unassembled WGS sequence"/>
</dbReference>
<reference evidence="2" key="2">
    <citation type="submission" date="2016-07" db="EMBL/GenBank/DDBJ databases">
        <authorList>
            <person name="Wan K."/>
            <person name="Booth B."/>
            <person name="Spirohn K."/>
            <person name="Hao T."/>
            <person name="Hu Y."/>
            <person name="Calderwood M."/>
            <person name="Hill D."/>
            <person name="Mohr S."/>
            <person name="Vidal M."/>
            <person name="Celniker S."/>
            <person name="Perrimon N."/>
        </authorList>
    </citation>
    <scope>NUCLEOTIDE SEQUENCE</scope>
    <source>
        <strain evidence="2">10N.222.48.A2</strain>
    </source>
</reference>
<dbReference type="PANTHER" id="PTHR22916">
    <property type="entry name" value="GLYCOSYLTRANSFERASE"/>
    <property type="match status" value="1"/>
</dbReference>